<sequence length="32" mass="3376">MGRKERCKQHAWTSNAVRGATAAAADALDTTS</sequence>
<organism evidence="1 2">
    <name type="scientific">Trifolium medium</name>
    <dbReference type="NCBI Taxonomy" id="97028"/>
    <lineage>
        <taxon>Eukaryota</taxon>
        <taxon>Viridiplantae</taxon>
        <taxon>Streptophyta</taxon>
        <taxon>Embryophyta</taxon>
        <taxon>Tracheophyta</taxon>
        <taxon>Spermatophyta</taxon>
        <taxon>Magnoliopsida</taxon>
        <taxon>eudicotyledons</taxon>
        <taxon>Gunneridae</taxon>
        <taxon>Pentapetalae</taxon>
        <taxon>rosids</taxon>
        <taxon>fabids</taxon>
        <taxon>Fabales</taxon>
        <taxon>Fabaceae</taxon>
        <taxon>Papilionoideae</taxon>
        <taxon>50 kb inversion clade</taxon>
        <taxon>NPAAA clade</taxon>
        <taxon>Hologalegina</taxon>
        <taxon>IRL clade</taxon>
        <taxon>Trifolieae</taxon>
        <taxon>Trifolium</taxon>
    </lineage>
</organism>
<protein>
    <submittedName>
        <fullName evidence="1">Uncharacterized protein</fullName>
    </submittedName>
</protein>
<name>A0A392SGD0_9FABA</name>
<keyword evidence="2" id="KW-1185">Reference proteome</keyword>
<comment type="caution">
    <text evidence="1">The sequence shown here is derived from an EMBL/GenBank/DDBJ whole genome shotgun (WGS) entry which is preliminary data.</text>
</comment>
<evidence type="ECO:0000313" key="2">
    <source>
        <dbReference type="Proteomes" id="UP000265520"/>
    </source>
</evidence>
<dbReference type="Proteomes" id="UP000265520">
    <property type="component" value="Unassembled WGS sequence"/>
</dbReference>
<accession>A0A392SGD0</accession>
<proteinExistence type="predicted"/>
<evidence type="ECO:0000313" key="1">
    <source>
        <dbReference type="EMBL" id="MCI47963.1"/>
    </source>
</evidence>
<dbReference type="EMBL" id="LXQA010379577">
    <property type="protein sequence ID" value="MCI47963.1"/>
    <property type="molecule type" value="Genomic_DNA"/>
</dbReference>
<dbReference type="AlphaFoldDB" id="A0A392SGD0"/>
<reference evidence="1 2" key="1">
    <citation type="journal article" date="2018" name="Front. Plant Sci.">
        <title>Red Clover (Trifolium pratense) and Zigzag Clover (T. medium) - A Picture of Genomic Similarities and Differences.</title>
        <authorList>
            <person name="Dluhosova J."/>
            <person name="Istvanek J."/>
            <person name="Nedelnik J."/>
            <person name="Repkova J."/>
        </authorList>
    </citation>
    <scope>NUCLEOTIDE SEQUENCE [LARGE SCALE GENOMIC DNA]</scope>
    <source>
        <strain evidence="2">cv. 10/8</strain>
        <tissue evidence="1">Leaf</tissue>
    </source>
</reference>
<feature type="non-terminal residue" evidence="1">
    <location>
        <position position="32"/>
    </location>
</feature>